<accession>A0A9D2JA82</accession>
<evidence type="ECO:0000313" key="2">
    <source>
        <dbReference type="Proteomes" id="UP000824048"/>
    </source>
</evidence>
<proteinExistence type="predicted"/>
<dbReference type="AlphaFoldDB" id="A0A9D2JA82"/>
<protein>
    <submittedName>
        <fullName evidence="1">Uncharacterized protein</fullName>
    </submittedName>
</protein>
<sequence>MSENTSTKSVVINVELLDKGGKDILHFDLVSESHPQGIDVDLNAEDGQNQLVTVFSCLLQKLLISKVVLQLKIEASYTRALFKEVCTEYIKNLNSELDSVYEQMISEQLV</sequence>
<comment type="caution">
    <text evidence="1">The sequence shown here is derived from an EMBL/GenBank/DDBJ whole genome shotgun (WGS) entry which is preliminary data.</text>
</comment>
<reference evidence="1" key="2">
    <citation type="submission" date="2021-04" db="EMBL/GenBank/DDBJ databases">
        <authorList>
            <person name="Gilroy R."/>
        </authorList>
    </citation>
    <scope>NUCLEOTIDE SEQUENCE</scope>
    <source>
        <strain evidence="1">ChiSxjej1B13-11774</strain>
    </source>
</reference>
<organism evidence="1 2">
    <name type="scientific">Candidatus Gemmiger excrementigallinarum</name>
    <dbReference type="NCBI Taxonomy" id="2838609"/>
    <lineage>
        <taxon>Bacteria</taxon>
        <taxon>Bacillati</taxon>
        <taxon>Bacillota</taxon>
        <taxon>Clostridia</taxon>
        <taxon>Eubacteriales</taxon>
        <taxon>Gemmiger</taxon>
    </lineage>
</organism>
<dbReference type="EMBL" id="DXBP01000044">
    <property type="protein sequence ID" value="HIZ42233.1"/>
    <property type="molecule type" value="Genomic_DNA"/>
</dbReference>
<gene>
    <name evidence="1" type="ORF">H9811_06700</name>
</gene>
<name>A0A9D2JA82_9FIRM</name>
<reference evidence="1" key="1">
    <citation type="journal article" date="2021" name="PeerJ">
        <title>Extensive microbial diversity within the chicken gut microbiome revealed by metagenomics and culture.</title>
        <authorList>
            <person name="Gilroy R."/>
            <person name="Ravi A."/>
            <person name="Getino M."/>
            <person name="Pursley I."/>
            <person name="Horton D.L."/>
            <person name="Alikhan N.F."/>
            <person name="Baker D."/>
            <person name="Gharbi K."/>
            <person name="Hall N."/>
            <person name="Watson M."/>
            <person name="Adriaenssens E.M."/>
            <person name="Foster-Nyarko E."/>
            <person name="Jarju S."/>
            <person name="Secka A."/>
            <person name="Antonio M."/>
            <person name="Oren A."/>
            <person name="Chaudhuri R.R."/>
            <person name="La Ragione R."/>
            <person name="Hildebrand F."/>
            <person name="Pallen M.J."/>
        </authorList>
    </citation>
    <scope>NUCLEOTIDE SEQUENCE</scope>
    <source>
        <strain evidence="1">ChiSxjej1B13-11774</strain>
    </source>
</reference>
<evidence type="ECO:0000313" key="1">
    <source>
        <dbReference type="EMBL" id="HIZ42233.1"/>
    </source>
</evidence>
<dbReference type="Proteomes" id="UP000824048">
    <property type="component" value="Unassembled WGS sequence"/>
</dbReference>